<dbReference type="GeneID" id="41595210"/>
<feature type="domain" description="Archaeal Nre N-terminal" evidence="2">
    <location>
        <begin position="38"/>
        <end position="311"/>
    </location>
</feature>
<comment type="caution">
    <text evidence="1">Lacks conserved residue(s) required for the propagation of feature annotation.</text>
</comment>
<evidence type="ECO:0000313" key="4">
    <source>
        <dbReference type="EMBL" id="SPC34372.1"/>
    </source>
</evidence>
<dbReference type="KEGG" id="ncv:NCAV_1205"/>
<evidence type="ECO:0000256" key="1">
    <source>
        <dbReference type="HAMAP-Rule" id="MF_02096"/>
    </source>
</evidence>
<gene>
    <name evidence="4" type="ORF">NCAV_1205</name>
</gene>
<evidence type="ECO:0000259" key="2">
    <source>
        <dbReference type="Pfam" id="PF04894"/>
    </source>
</evidence>
<dbReference type="InterPro" id="IPR033167">
    <property type="entry name" value="Nre"/>
</dbReference>
<evidence type="ECO:0000313" key="5">
    <source>
        <dbReference type="Proteomes" id="UP000236248"/>
    </source>
</evidence>
<organism evidence="4 5">
    <name type="scientific">Candidatus Nitrosocaldus cavascurensis</name>
    <dbReference type="NCBI Taxonomy" id="2058097"/>
    <lineage>
        <taxon>Archaea</taxon>
        <taxon>Nitrososphaerota</taxon>
        <taxon>Nitrososphaeria</taxon>
        <taxon>Candidatus Nitrosocaldales</taxon>
        <taxon>Candidatus Nitrosocaldaceae</taxon>
        <taxon>Candidatus Nitrosocaldus</taxon>
    </lineage>
</organism>
<keyword evidence="1" id="KW-0234">DNA repair</keyword>
<dbReference type="HAMAP" id="MF_02096">
    <property type="entry name" value="Nre"/>
    <property type="match status" value="1"/>
</dbReference>
<dbReference type="InterPro" id="IPR006979">
    <property type="entry name" value="Nre_C"/>
</dbReference>
<sequence>MSSKYTSYYPSLTLPMLHPTHTNLNPSICMQCRGSKYLCGLAYCPIIVASVKTMLERINVDKSIDGYTPPSIFVGRLGYPKVSIGPMMPVVEHYIDSVGIGIYDCPEHWHNIALDDVLRFRLAMVRGKVKAHVDDASPARCNGISSIVQELAMAKVPIDAEMHLKHRPSGLNLSEYLPPSGPSAEMERLRVGSIRVDERIEHAYYDDLSASEAILQLYSKGVRISSIIRALSAGCLGYRGRRRFVPTRWSITAVDDTISKALIEQIRYEPSIDEYMVYFRDVSMNRFVCILLPGTWEFEWIEAWFPNTTWNVYGSRYEMIGDHEGYIGRKGYARVGGCYYSARLAVAEHLASIRRQARVIMLREIYPGFNIPVGVWFVRENVRAMLKGNVARFTSMDDAIKYAMSMLKIPLEEWARESSMLRGAQMRLSDYMQ</sequence>
<comment type="function">
    <text evidence="1">Involved in DNA damage repair.</text>
</comment>
<dbReference type="GO" id="GO:0006281">
    <property type="term" value="P:DNA repair"/>
    <property type="evidence" value="ECO:0007669"/>
    <property type="project" value="UniProtKB-UniRule"/>
</dbReference>
<comment type="similarity">
    <text evidence="1">Belongs to the Nre family.</text>
</comment>
<reference evidence="5" key="1">
    <citation type="submission" date="2018-01" db="EMBL/GenBank/DDBJ databases">
        <authorList>
            <person name="Kerou L M."/>
        </authorList>
    </citation>
    <scope>NUCLEOTIDE SEQUENCE [LARGE SCALE GENOMIC DNA]</scope>
    <source>
        <strain evidence="5">SCU2</strain>
    </source>
</reference>
<proteinExistence type="inferred from homology"/>
<feature type="domain" description="Archaeal Nre C-terminal" evidence="3">
    <location>
        <begin position="324"/>
        <end position="431"/>
    </location>
</feature>
<dbReference type="Pfam" id="PF04895">
    <property type="entry name" value="Nre_C"/>
    <property type="match status" value="1"/>
</dbReference>
<dbReference type="RefSeq" id="WP_103286961.1">
    <property type="nucleotide sequence ID" value="NZ_LT981265.1"/>
</dbReference>
<dbReference type="EMBL" id="LT981265">
    <property type="protein sequence ID" value="SPC34372.1"/>
    <property type="molecule type" value="Genomic_DNA"/>
</dbReference>
<name>A0A2K5ARU8_9ARCH</name>
<evidence type="ECO:0000259" key="3">
    <source>
        <dbReference type="Pfam" id="PF04895"/>
    </source>
</evidence>
<dbReference type="Pfam" id="PF04894">
    <property type="entry name" value="Nre_N"/>
    <property type="match status" value="1"/>
</dbReference>
<dbReference type="InterPro" id="IPR006978">
    <property type="entry name" value="Nre_N"/>
</dbReference>
<keyword evidence="1" id="KW-0227">DNA damage</keyword>
<dbReference type="AlphaFoldDB" id="A0A2K5ARU8"/>
<dbReference type="PANTHER" id="PTHR38136:SF2">
    <property type="entry name" value="DNA REPAIR PROTEIN"/>
    <property type="match status" value="1"/>
</dbReference>
<protein>
    <recommendedName>
        <fullName evidence="1">DNA repair protein</fullName>
    </recommendedName>
</protein>
<dbReference type="Proteomes" id="UP000236248">
    <property type="component" value="Chromosome NCAV"/>
</dbReference>
<dbReference type="PANTHER" id="PTHR38136">
    <property type="entry name" value="DNA REPAIR PROTEIN"/>
    <property type="match status" value="1"/>
</dbReference>
<accession>A0A2K5ARU8</accession>
<keyword evidence="5" id="KW-1185">Reference proteome</keyword>